<feature type="domain" description="CARD" evidence="1">
    <location>
        <begin position="16"/>
        <end position="85"/>
    </location>
</feature>
<dbReference type="Pfam" id="PF00619">
    <property type="entry name" value="CARD"/>
    <property type="match status" value="1"/>
</dbReference>
<dbReference type="InterPro" id="IPR001315">
    <property type="entry name" value="CARD"/>
</dbReference>
<evidence type="ECO:0000313" key="3">
    <source>
        <dbReference type="Proteomes" id="UP000677054"/>
    </source>
</evidence>
<protein>
    <recommendedName>
        <fullName evidence="1">CARD domain-containing protein</fullName>
    </recommendedName>
</protein>
<evidence type="ECO:0000259" key="1">
    <source>
        <dbReference type="PROSITE" id="PS50209"/>
    </source>
</evidence>
<dbReference type="GO" id="GO:0042981">
    <property type="term" value="P:regulation of apoptotic process"/>
    <property type="evidence" value="ECO:0007669"/>
    <property type="project" value="InterPro"/>
</dbReference>
<evidence type="ECO:0000313" key="2">
    <source>
        <dbReference type="EMBL" id="CAD7245827.1"/>
    </source>
</evidence>
<dbReference type="EMBL" id="CAJPEV010000964">
    <property type="protein sequence ID" value="CAG0889801.1"/>
    <property type="molecule type" value="Genomic_DNA"/>
</dbReference>
<gene>
    <name evidence="2" type="ORF">DSTB1V02_LOCUS5693</name>
</gene>
<dbReference type="CDD" id="cd01671">
    <property type="entry name" value="CARD"/>
    <property type="match status" value="1"/>
</dbReference>
<dbReference type="Gene3D" id="1.10.533.10">
    <property type="entry name" value="Death Domain, Fas"/>
    <property type="match status" value="1"/>
</dbReference>
<dbReference type="EMBL" id="LR900481">
    <property type="protein sequence ID" value="CAD7245827.1"/>
    <property type="molecule type" value="Genomic_DNA"/>
</dbReference>
<proteinExistence type="predicted"/>
<dbReference type="InterPro" id="IPR011029">
    <property type="entry name" value="DEATH-like_dom_sf"/>
</dbReference>
<organism evidence="2">
    <name type="scientific">Darwinula stevensoni</name>
    <dbReference type="NCBI Taxonomy" id="69355"/>
    <lineage>
        <taxon>Eukaryota</taxon>
        <taxon>Metazoa</taxon>
        <taxon>Ecdysozoa</taxon>
        <taxon>Arthropoda</taxon>
        <taxon>Crustacea</taxon>
        <taxon>Oligostraca</taxon>
        <taxon>Ostracoda</taxon>
        <taxon>Podocopa</taxon>
        <taxon>Podocopida</taxon>
        <taxon>Darwinulocopina</taxon>
        <taxon>Darwinuloidea</taxon>
        <taxon>Darwinulidae</taxon>
        <taxon>Darwinula</taxon>
    </lineage>
</organism>
<accession>A0A7R8XAA4</accession>
<dbReference type="Proteomes" id="UP000677054">
    <property type="component" value="Unassembled WGS sequence"/>
</dbReference>
<reference evidence="2" key="1">
    <citation type="submission" date="2020-11" db="EMBL/GenBank/DDBJ databases">
        <authorList>
            <person name="Tran Van P."/>
        </authorList>
    </citation>
    <scope>NUCLEOTIDE SEQUENCE</scope>
</reference>
<dbReference type="SUPFAM" id="SSF47986">
    <property type="entry name" value="DEATH domain"/>
    <property type="match status" value="1"/>
</dbReference>
<dbReference type="AlphaFoldDB" id="A0A7R8XAA4"/>
<name>A0A7R8XAA4_9CRUS</name>
<sequence length="85" mass="9677">MNREGTDPIISRWNHLVDNLEADHVAPILISKGFLSPEWDDEVHHPKTRRKKSEAILITIRRKGPAGFQALKEALAAVHQLHLLE</sequence>
<keyword evidence="3" id="KW-1185">Reference proteome</keyword>
<dbReference type="PROSITE" id="PS50209">
    <property type="entry name" value="CARD"/>
    <property type="match status" value="1"/>
</dbReference>